<dbReference type="STRING" id="104452.A0A0L7LI95"/>
<dbReference type="Gene3D" id="2.130.10.10">
    <property type="entry name" value="YVTN repeat-like/Quinoprotein amine dehydrogenase"/>
    <property type="match status" value="2"/>
</dbReference>
<reference evidence="5 6" key="1">
    <citation type="journal article" date="2015" name="Genome Biol. Evol.">
        <title>The genome of winter moth (Operophtera brumata) provides a genomic perspective on sexual dimorphism and phenology.</title>
        <authorList>
            <person name="Derks M.F."/>
            <person name="Smit S."/>
            <person name="Salis L."/>
            <person name="Schijlen E."/>
            <person name="Bossers A."/>
            <person name="Mateman C."/>
            <person name="Pijl A.S."/>
            <person name="de Ridder D."/>
            <person name="Groenen M.A."/>
            <person name="Visser M.E."/>
            <person name="Megens H.J."/>
        </authorList>
    </citation>
    <scope>NUCLEOTIDE SEQUENCE [LARGE SCALE GENOMIC DNA]</scope>
    <source>
        <strain evidence="5">WM2013NL</strain>
        <tissue evidence="5">Head and thorax</tissue>
    </source>
</reference>
<dbReference type="PRINTS" id="PR00320">
    <property type="entry name" value="GPROTEINBRPT"/>
</dbReference>
<gene>
    <name evidence="5" type="ORF">OBRU01_05652</name>
</gene>
<dbReference type="PROSITE" id="PS50082">
    <property type="entry name" value="WD_REPEATS_2"/>
    <property type="match status" value="2"/>
</dbReference>
<organism evidence="5 6">
    <name type="scientific">Operophtera brumata</name>
    <name type="common">Winter moth</name>
    <name type="synonym">Phalaena brumata</name>
    <dbReference type="NCBI Taxonomy" id="104452"/>
    <lineage>
        <taxon>Eukaryota</taxon>
        <taxon>Metazoa</taxon>
        <taxon>Ecdysozoa</taxon>
        <taxon>Arthropoda</taxon>
        <taxon>Hexapoda</taxon>
        <taxon>Insecta</taxon>
        <taxon>Pterygota</taxon>
        <taxon>Neoptera</taxon>
        <taxon>Endopterygota</taxon>
        <taxon>Lepidoptera</taxon>
        <taxon>Glossata</taxon>
        <taxon>Ditrysia</taxon>
        <taxon>Geometroidea</taxon>
        <taxon>Geometridae</taxon>
        <taxon>Larentiinae</taxon>
        <taxon>Operophtera</taxon>
    </lineage>
</organism>
<feature type="non-terminal residue" evidence="5">
    <location>
        <position position="261"/>
    </location>
</feature>
<evidence type="ECO:0000256" key="2">
    <source>
        <dbReference type="ARBA" id="ARBA00022737"/>
    </source>
</evidence>
<dbReference type="InterPro" id="IPR015943">
    <property type="entry name" value="WD40/YVTN_repeat-like_dom_sf"/>
</dbReference>
<accession>A0A0L7LI95</accession>
<proteinExistence type="predicted"/>
<dbReference type="GO" id="GO:1990234">
    <property type="term" value="C:transferase complex"/>
    <property type="evidence" value="ECO:0007669"/>
    <property type="project" value="UniProtKB-ARBA"/>
</dbReference>
<dbReference type="Pfam" id="PF00400">
    <property type="entry name" value="WD40"/>
    <property type="match status" value="3"/>
</dbReference>
<keyword evidence="6" id="KW-1185">Reference proteome</keyword>
<dbReference type="PANTHER" id="PTHR22847:SF637">
    <property type="entry name" value="WD REPEAT DOMAIN 5B"/>
    <property type="match status" value="1"/>
</dbReference>
<dbReference type="PANTHER" id="PTHR22847">
    <property type="entry name" value="WD40 REPEAT PROTEIN"/>
    <property type="match status" value="1"/>
</dbReference>
<keyword evidence="1 3" id="KW-0853">WD repeat</keyword>
<protein>
    <submittedName>
        <fullName evidence="5">WD repeat domain 61</fullName>
    </submittedName>
</protein>
<keyword evidence="2" id="KW-0677">Repeat</keyword>
<evidence type="ECO:0000313" key="5">
    <source>
        <dbReference type="EMBL" id="KOB75147.1"/>
    </source>
</evidence>
<evidence type="ECO:0000313" key="6">
    <source>
        <dbReference type="Proteomes" id="UP000037510"/>
    </source>
</evidence>
<sequence length="261" mass="29320">MCKYYLQSRLENAHEDSIWCCGWSQITTEKPKEPEAESNEENNPEIMNTEETEKTSENFIITGGMDDVIKIWQSKNGKLVVKQQLEGHSLGTFEAGLNDVWMLDFSPDGKHVISGSNAGKILIFSVESGKQEQTLDTRGKFTLSVAYRFVSGSADRTVRVWDLDAMECQHVFKEHTDQVWGVKFNADSNQVISVSEDKTIASISMDDTLIIWELLSGNKVHEVEYSGHAFWTAAFSQDGEYLAIAGYSGEIVKIQMAKNVE</sequence>
<dbReference type="InterPro" id="IPR001680">
    <property type="entry name" value="WD40_rpt"/>
</dbReference>
<dbReference type="InterPro" id="IPR020472">
    <property type="entry name" value="WD40_PAC1"/>
</dbReference>
<evidence type="ECO:0000256" key="4">
    <source>
        <dbReference type="SAM" id="MobiDB-lite"/>
    </source>
</evidence>
<dbReference type="Proteomes" id="UP000037510">
    <property type="component" value="Unassembled WGS sequence"/>
</dbReference>
<feature type="repeat" description="WD" evidence="3">
    <location>
        <begin position="58"/>
        <end position="82"/>
    </location>
</feature>
<dbReference type="AlphaFoldDB" id="A0A0L7LI95"/>
<dbReference type="InterPro" id="IPR011047">
    <property type="entry name" value="Quinoprotein_ADH-like_sf"/>
</dbReference>
<evidence type="ECO:0000256" key="1">
    <source>
        <dbReference type="ARBA" id="ARBA00022574"/>
    </source>
</evidence>
<comment type="caution">
    <text evidence="5">The sequence shown here is derived from an EMBL/GenBank/DDBJ whole genome shotgun (WGS) entry which is preliminary data.</text>
</comment>
<feature type="repeat" description="WD" evidence="3">
    <location>
        <begin position="149"/>
        <end position="171"/>
    </location>
</feature>
<dbReference type="SMART" id="SM00320">
    <property type="entry name" value="WD40"/>
    <property type="match status" value="5"/>
</dbReference>
<dbReference type="EMBL" id="JTDY01001003">
    <property type="protein sequence ID" value="KOB75147.1"/>
    <property type="molecule type" value="Genomic_DNA"/>
</dbReference>
<evidence type="ECO:0000256" key="3">
    <source>
        <dbReference type="PROSITE-ProRule" id="PRU00221"/>
    </source>
</evidence>
<dbReference type="SUPFAM" id="SSF50998">
    <property type="entry name" value="Quinoprotein alcohol dehydrogenase-like"/>
    <property type="match status" value="1"/>
</dbReference>
<name>A0A0L7LI95_OPEBR</name>
<feature type="region of interest" description="Disordered" evidence="4">
    <location>
        <begin position="29"/>
        <end position="51"/>
    </location>
</feature>